<protein>
    <submittedName>
        <fullName evidence="7">Major facilitator superfamily transport protein</fullName>
    </submittedName>
</protein>
<dbReference type="AlphaFoldDB" id="G0LJ65"/>
<dbReference type="Pfam" id="PF07690">
    <property type="entry name" value="MFS_1"/>
    <property type="match status" value="2"/>
</dbReference>
<dbReference type="Proteomes" id="UP000007954">
    <property type="component" value="Chromosome"/>
</dbReference>
<feature type="transmembrane region" description="Helical" evidence="5">
    <location>
        <begin position="99"/>
        <end position="118"/>
    </location>
</feature>
<dbReference type="PANTHER" id="PTHR23518:SF2">
    <property type="entry name" value="MAJOR FACILITATOR SUPERFAMILY TRANSPORTER"/>
    <property type="match status" value="1"/>
</dbReference>
<feature type="transmembrane region" description="Helical" evidence="5">
    <location>
        <begin position="341"/>
        <end position="363"/>
    </location>
</feature>
<feature type="transmembrane region" description="Helical" evidence="5">
    <location>
        <begin position="401"/>
        <end position="420"/>
    </location>
</feature>
<dbReference type="PROSITE" id="PS00216">
    <property type="entry name" value="SUGAR_TRANSPORT_1"/>
    <property type="match status" value="1"/>
</dbReference>
<feature type="transmembrane region" description="Helical" evidence="5">
    <location>
        <begin position="200"/>
        <end position="222"/>
    </location>
</feature>
<evidence type="ECO:0000256" key="2">
    <source>
        <dbReference type="ARBA" id="ARBA00022692"/>
    </source>
</evidence>
<feature type="domain" description="Major facilitator superfamily (MFS) profile" evidence="6">
    <location>
        <begin position="13"/>
        <end position="427"/>
    </location>
</feature>
<dbReference type="InterPro" id="IPR005829">
    <property type="entry name" value="Sugar_transporter_CS"/>
</dbReference>
<dbReference type="Gene3D" id="1.20.1250.20">
    <property type="entry name" value="MFS general substrate transporter like domains"/>
    <property type="match status" value="2"/>
</dbReference>
<feature type="transmembrane region" description="Helical" evidence="5">
    <location>
        <begin position="375"/>
        <end position="395"/>
    </location>
</feature>
<feature type="transmembrane region" description="Helical" evidence="5">
    <location>
        <begin position="124"/>
        <end position="146"/>
    </location>
</feature>
<evidence type="ECO:0000313" key="8">
    <source>
        <dbReference type="Proteomes" id="UP000007954"/>
    </source>
</evidence>
<organism evidence="7 8">
    <name type="scientific">Haloquadratum walsbyi (strain DSM 16854 / JCM 12705 / C23)</name>
    <dbReference type="NCBI Taxonomy" id="768065"/>
    <lineage>
        <taxon>Archaea</taxon>
        <taxon>Methanobacteriati</taxon>
        <taxon>Methanobacteriota</taxon>
        <taxon>Stenosarchaea group</taxon>
        <taxon>Halobacteria</taxon>
        <taxon>Halobacteriales</taxon>
        <taxon>Haloferacaceae</taxon>
        <taxon>Haloquadratum</taxon>
    </lineage>
</organism>
<dbReference type="GO" id="GO:0022857">
    <property type="term" value="F:transmembrane transporter activity"/>
    <property type="evidence" value="ECO:0007669"/>
    <property type="project" value="InterPro"/>
</dbReference>
<feature type="transmembrane region" description="Helical" evidence="5">
    <location>
        <begin position="251"/>
        <end position="271"/>
    </location>
</feature>
<name>G0LJ65_HALWC</name>
<proteinExistence type="predicted"/>
<dbReference type="HOGENOM" id="CLU_001265_10_14_2"/>
<dbReference type="EMBL" id="FR746099">
    <property type="protein sequence ID" value="CCC40633.1"/>
    <property type="molecule type" value="Genomic_DNA"/>
</dbReference>
<evidence type="ECO:0000256" key="5">
    <source>
        <dbReference type="SAM" id="Phobius"/>
    </source>
</evidence>
<evidence type="ECO:0000256" key="4">
    <source>
        <dbReference type="ARBA" id="ARBA00023136"/>
    </source>
</evidence>
<dbReference type="PANTHER" id="PTHR23518">
    <property type="entry name" value="C-METHYLTRANSFERASE"/>
    <property type="match status" value="1"/>
</dbReference>
<gene>
    <name evidence="7" type="ordered locus">Hqrw_2818</name>
</gene>
<dbReference type="GO" id="GO:0016020">
    <property type="term" value="C:membrane"/>
    <property type="evidence" value="ECO:0007669"/>
    <property type="project" value="UniProtKB-SubCell"/>
</dbReference>
<feature type="transmembrane region" description="Helical" evidence="5">
    <location>
        <begin position="283"/>
        <end position="304"/>
    </location>
</feature>
<reference evidence="7 8" key="1">
    <citation type="journal article" date="2011" name="PLoS ONE">
        <title>Haloquadratum walsbyi: limited diversity in a global pond.</title>
        <authorList>
            <person name="Dyall-Smith M."/>
            <person name="Pfeiffer F."/>
            <person name="Klee K."/>
            <person name="Palm P."/>
            <person name="Gross K."/>
            <person name="Schuster S.C."/>
            <person name="Rampp M."/>
            <person name="Oesterhelt D."/>
        </authorList>
    </citation>
    <scope>NUCLEOTIDE SEQUENCE [LARGE SCALE GENOMIC DNA]</scope>
    <source>
        <strain evidence="8">DSM 16854 / JCM 12705 / C23</strain>
    </source>
</reference>
<evidence type="ECO:0000256" key="1">
    <source>
        <dbReference type="ARBA" id="ARBA00004141"/>
    </source>
</evidence>
<feature type="transmembrane region" description="Helical" evidence="5">
    <location>
        <begin position="316"/>
        <end position="335"/>
    </location>
</feature>
<accession>G0LJ65</accession>
<keyword evidence="3 5" id="KW-1133">Transmembrane helix</keyword>
<feature type="transmembrane region" description="Helical" evidence="5">
    <location>
        <begin position="59"/>
        <end position="79"/>
    </location>
</feature>
<evidence type="ECO:0000256" key="3">
    <source>
        <dbReference type="ARBA" id="ARBA00022989"/>
    </source>
</evidence>
<dbReference type="PROSITE" id="PS50850">
    <property type="entry name" value="MFS"/>
    <property type="match status" value="1"/>
</dbReference>
<evidence type="ECO:0000259" key="6">
    <source>
        <dbReference type="PROSITE" id="PS50850"/>
    </source>
</evidence>
<keyword evidence="2 5" id="KW-0812">Transmembrane</keyword>
<dbReference type="InterPro" id="IPR036259">
    <property type="entry name" value="MFS_trans_sf"/>
</dbReference>
<keyword evidence="4 5" id="KW-0472">Membrane</keyword>
<dbReference type="InterPro" id="IPR020846">
    <property type="entry name" value="MFS_dom"/>
</dbReference>
<evidence type="ECO:0000313" key="7">
    <source>
        <dbReference type="EMBL" id="CCC40633.1"/>
    </source>
</evidence>
<dbReference type="InterPro" id="IPR011701">
    <property type="entry name" value="MFS"/>
</dbReference>
<dbReference type="KEGG" id="hwc:Hqrw_2818"/>
<sequence>MMVLGIESNIDSRILALAIARMVDALANSFLVVVLPLYIGSQLVSLPAFVGTTVQLGSIPFTLTPELLIGVVLSLFGFLNSLGQPFTGSLSDQTGKRKLFLLIGLSLVAIGSAGYIFFTDYLSVVLMRALQGIGAAFTIPVTVALVNELSAADNRGGNFGLFNTFRLLGFGMGPLVAGGVVAAGPYSLLGLGIPLEISGFDAAFIVAVGGALVSFVLIAILITDPEQADGQAAEDISIRVRSVDGTGLDPVFALGVATIVMALGLAIYAPLANSINARLDQGTFLFSLQFGATVFANVLFQLPIGRLSDIYGRRLFLIWGFVLLLPSTLVQGFLTSSLLMIVARFIQGIAVAAVFAPSLALAGDLAGEGESGSTLSLLTMGFGLGIAFGTLFSGILVGFGFATPFVVATVLSAGGLILVYTQVGEPTNIEQPTPTPGD</sequence>
<dbReference type="SUPFAM" id="SSF103473">
    <property type="entry name" value="MFS general substrate transporter"/>
    <property type="match status" value="2"/>
</dbReference>
<feature type="transmembrane region" description="Helical" evidence="5">
    <location>
        <begin position="167"/>
        <end position="188"/>
    </location>
</feature>
<comment type="subcellular location">
    <subcellularLocation>
        <location evidence="1">Membrane</location>
        <topology evidence="1">Multi-pass membrane protein</topology>
    </subcellularLocation>
</comment>